<organism evidence="1 2">
    <name type="scientific">Phlebiopsis gigantea (strain 11061_1 CR5-6)</name>
    <name type="common">White-rot fungus</name>
    <name type="synonym">Peniophora gigantea</name>
    <dbReference type="NCBI Taxonomy" id="745531"/>
    <lineage>
        <taxon>Eukaryota</taxon>
        <taxon>Fungi</taxon>
        <taxon>Dikarya</taxon>
        <taxon>Basidiomycota</taxon>
        <taxon>Agaricomycotina</taxon>
        <taxon>Agaricomycetes</taxon>
        <taxon>Polyporales</taxon>
        <taxon>Phanerochaetaceae</taxon>
        <taxon>Phlebiopsis</taxon>
    </lineage>
</organism>
<dbReference type="STRING" id="745531.A0A0C3NW72"/>
<dbReference type="HOGENOM" id="CLU_633268_0_0_1"/>
<protein>
    <recommendedName>
        <fullName evidence="3">BTB domain-containing protein</fullName>
    </recommendedName>
</protein>
<evidence type="ECO:0008006" key="3">
    <source>
        <dbReference type="Google" id="ProtNLM"/>
    </source>
</evidence>
<evidence type="ECO:0000313" key="2">
    <source>
        <dbReference type="Proteomes" id="UP000053257"/>
    </source>
</evidence>
<dbReference type="Proteomes" id="UP000053257">
    <property type="component" value="Unassembled WGS sequence"/>
</dbReference>
<name>A0A0C3NW72_PHLG1</name>
<gene>
    <name evidence="1" type="ORF">PHLGIDRAFT_34294</name>
</gene>
<keyword evidence="2" id="KW-1185">Reference proteome</keyword>
<reference evidence="1 2" key="1">
    <citation type="journal article" date="2014" name="PLoS Genet.">
        <title>Analysis of the Phlebiopsis gigantea genome, transcriptome and secretome provides insight into its pioneer colonization strategies of wood.</title>
        <authorList>
            <person name="Hori C."/>
            <person name="Ishida T."/>
            <person name="Igarashi K."/>
            <person name="Samejima M."/>
            <person name="Suzuki H."/>
            <person name="Master E."/>
            <person name="Ferreira P."/>
            <person name="Ruiz-Duenas F.J."/>
            <person name="Held B."/>
            <person name="Canessa P."/>
            <person name="Larrondo L.F."/>
            <person name="Schmoll M."/>
            <person name="Druzhinina I.S."/>
            <person name="Kubicek C.P."/>
            <person name="Gaskell J.A."/>
            <person name="Kersten P."/>
            <person name="St John F."/>
            <person name="Glasner J."/>
            <person name="Sabat G."/>
            <person name="Splinter BonDurant S."/>
            <person name="Syed K."/>
            <person name="Yadav J."/>
            <person name="Mgbeahuruike A.C."/>
            <person name="Kovalchuk A."/>
            <person name="Asiegbu F.O."/>
            <person name="Lackner G."/>
            <person name="Hoffmeister D."/>
            <person name="Rencoret J."/>
            <person name="Gutierrez A."/>
            <person name="Sun H."/>
            <person name="Lindquist E."/>
            <person name="Barry K."/>
            <person name="Riley R."/>
            <person name="Grigoriev I.V."/>
            <person name="Henrissat B."/>
            <person name="Kues U."/>
            <person name="Berka R.M."/>
            <person name="Martinez A.T."/>
            <person name="Covert S.F."/>
            <person name="Blanchette R.A."/>
            <person name="Cullen D."/>
        </authorList>
    </citation>
    <scope>NUCLEOTIDE SEQUENCE [LARGE SCALE GENOMIC DNA]</scope>
    <source>
        <strain evidence="1 2">11061_1 CR5-6</strain>
    </source>
</reference>
<sequence length="433" mass="47938">MYEPDRHEELTNSSELLTLPHTTFSDTSPFVRHFERTTKRRTDANSFAGRRWYALVQHWAMRCKPGDQRRHGAPTLAWGSVWRNDPDVMDEPLHDATACCAETPVVQYLTTLQPFTFLPPSATPTQPFAALHHFRGNAEHSNVSVAVAFQPGEPSLPYPQDVVFVTGDKILFYGHSQVLLAKSSNNFAGLLSPGSLASSPKSEEYTFLSVAESFPVFNIVLHAMYEMPCAALRPSAVEILTALTALVKYGADLQRLSPHGTPLLELATTRLADAPAQFYALAGKYDLYDLAVRSSAHLLSARLQDLPIELVDMMGPIYLQRLISLQLGRQDRLKEVLEVPPDKHAPTATCGLADQDALASAWKLVGSYFIWEMRPDTTPITLDVALGGFRADVRCPICLDAFNRRVAQVLQDWAVVSSLLFALPSYALSPVFV</sequence>
<evidence type="ECO:0000313" key="1">
    <source>
        <dbReference type="EMBL" id="KIP09644.1"/>
    </source>
</evidence>
<accession>A0A0C3NW72</accession>
<dbReference type="AlphaFoldDB" id="A0A0C3NW72"/>
<proteinExistence type="predicted"/>
<dbReference type="OrthoDB" id="3265815at2759"/>
<dbReference type="EMBL" id="KN840463">
    <property type="protein sequence ID" value="KIP09644.1"/>
    <property type="molecule type" value="Genomic_DNA"/>
</dbReference>